<organism evidence="8">
    <name type="scientific">Verrucosispora sp</name>
    <dbReference type="NCBI Taxonomy" id="1871626"/>
    <lineage>
        <taxon>Bacteria</taxon>
        <taxon>Bacillati</taxon>
        <taxon>Actinomycetota</taxon>
        <taxon>Actinomycetes</taxon>
        <taxon>Micromonosporales</taxon>
        <taxon>Micromonosporaceae</taxon>
        <taxon>Micromonospora</taxon>
    </lineage>
</organism>
<dbReference type="SMART" id="SM01043">
    <property type="entry name" value="BTAD"/>
    <property type="match status" value="1"/>
</dbReference>
<dbReference type="InterPro" id="IPR027417">
    <property type="entry name" value="P-loop_NTPase"/>
</dbReference>
<sequence>MHFKVLGALEVEAVGSPLPLGGFNQRAVLGLLLLHANNTVAASRLIKGLWGDTPPATARKMLQNYVSRLRSLLAASAQGERAPVLLTSPPGYLLRVPAESVDLIRFERLVERGNAEAHSGGTEAAARTLREALALWRGHALADLVEFGIEWPELSAVQNLRFAAIEAYVDAELSLGRHQAVLDELERAVADALPPRERLCGQLMLALYRSGRQADALTVYRRLRETLADQLGLDPGRALQQLERQILDHDPSLMLPAATEGVQATHPARVAAVPAAGTAIPARQDRGEPPAHPVHQPPPVPVVSPEADQPDTEPIGAPPAPRKEQAPTVSVRTERKRVSVLHIRTRIELPLGTDDPEDMAEVLSNLDGLIRSEVELLGGLVQNFWAVGSAWLALFGVPSTGEDDPELAVRAALAIRDRIATGPSPTRCGPPQVAAQIAIATGDALVTYRPTGGVGDGSPDVQGSMLNTNLRVIDEVPPGAIRVCDVTRQATADVFHYSPQGEPTPRNPAPRAHLSGLAPLVERDREMDILGNLLADTHRRRQPNLMTLLGEAGIGKTRLVAEWLATLRQGVPPARLLTGTSPGPGTEPMAPLRAIARSFAGITETDSRTVAERKLQVAVHGLPQTSGSTAWLLSHLRTLLGWSEPPMPTAIRHSFPAWRLFLEAVAVEQLTVVVLEDLHRADDLLLDFVEELANQTTGVPLSILATARPELLQRRPFWGGGMRNATVITLTPLSATGTWHVLESLALHHGICAGAQQPGPGPVPGPDRGREAAVSAQCRALLRRIGGNPLFATEYFRMHRGEIPAASAGSAPPVSQEYSANKLLELPQSVYNTIAAQLDTLPAVEKAVLQDAAVFGDVVWPRPVAALGNRDAQEVARRLEQLERRDLVDRVHSASVLGQNEYAFRSILIRDVAYSQLPRSVRLDKHHQAARWVEHRLPEHPHLLIHHYWQTISLSRDAGRPIEALTRHARTAFVIAAERTSMKGHQHAASRYYQAALELCPPNDPGRAQLLRRYRDVVHVN</sequence>
<dbReference type="InterPro" id="IPR016032">
    <property type="entry name" value="Sig_transdc_resp-reg_C-effctor"/>
</dbReference>
<protein>
    <submittedName>
        <fullName evidence="8">SARP family regulator</fullName>
    </submittedName>
</protein>
<dbReference type="CDD" id="cd07302">
    <property type="entry name" value="CHD"/>
    <property type="match status" value="1"/>
</dbReference>
<dbReference type="InterPro" id="IPR041664">
    <property type="entry name" value="AAA_16"/>
</dbReference>
<dbReference type="Gene3D" id="1.10.10.10">
    <property type="entry name" value="Winged helix-like DNA-binding domain superfamily/Winged helix DNA-binding domain"/>
    <property type="match status" value="1"/>
</dbReference>
<dbReference type="SUPFAM" id="SSF52540">
    <property type="entry name" value="P-loop containing nucleoside triphosphate hydrolases"/>
    <property type="match status" value="1"/>
</dbReference>
<dbReference type="GO" id="GO:0006355">
    <property type="term" value="P:regulation of DNA-templated transcription"/>
    <property type="evidence" value="ECO:0007669"/>
    <property type="project" value="InterPro"/>
</dbReference>
<dbReference type="InterPro" id="IPR005158">
    <property type="entry name" value="BTAD"/>
</dbReference>
<dbReference type="InterPro" id="IPR051677">
    <property type="entry name" value="AfsR-DnrI-RedD_regulator"/>
</dbReference>
<proteinExistence type="inferred from homology"/>
<feature type="compositionally biased region" description="Pro residues" evidence="6">
    <location>
        <begin position="290"/>
        <end position="302"/>
    </location>
</feature>
<dbReference type="InterPro" id="IPR029787">
    <property type="entry name" value="Nucleotide_cyclase"/>
</dbReference>
<gene>
    <name evidence="8" type="primary">vasR2</name>
</gene>
<dbReference type="SUPFAM" id="SSF55073">
    <property type="entry name" value="Nucleotide cyclase"/>
    <property type="match status" value="1"/>
</dbReference>
<dbReference type="GO" id="GO:0009190">
    <property type="term" value="P:cyclic nucleotide biosynthetic process"/>
    <property type="evidence" value="ECO:0007669"/>
    <property type="project" value="InterPro"/>
</dbReference>
<dbReference type="InterPro" id="IPR001054">
    <property type="entry name" value="A/G_cyclase"/>
</dbReference>
<keyword evidence="2" id="KW-0805">Transcription regulation</keyword>
<dbReference type="SMART" id="SM00862">
    <property type="entry name" value="Trans_reg_C"/>
    <property type="match status" value="1"/>
</dbReference>
<dbReference type="GO" id="GO:0000160">
    <property type="term" value="P:phosphorelay signal transduction system"/>
    <property type="evidence" value="ECO:0007669"/>
    <property type="project" value="InterPro"/>
</dbReference>
<dbReference type="Pfam" id="PF13191">
    <property type="entry name" value="AAA_16"/>
    <property type="match status" value="1"/>
</dbReference>
<dbReference type="Gene3D" id="3.30.70.1230">
    <property type="entry name" value="Nucleotide cyclase"/>
    <property type="match status" value="1"/>
</dbReference>
<dbReference type="Pfam" id="PF03704">
    <property type="entry name" value="BTAD"/>
    <property type="match status" value="1"/>
</dbReference>
<dbReference type="GO" id="GO:0003677">
    <property type="term" value="F:DNA binding"/>
    <property type="evidence" value="ECO:0007669"/>
    <property type="project" value="UniProtKB-UniRule"/>
</dbReference>
<keyword evidence="3 5" id="KW-0238">DNA-binding</keyword>
<dbReference type="InterPro" id="IPR036388">
    <property type="entry name" value="WH-like_DNA-bd_sf"/>
</dbReference>
<accession>A0A894JQJ7</accession>
<dbReference type="Gene3D" id="3.40.50.300">
    <property type="entry name" value="P-loop containing nucleotide triphosphate hydrolases"/>
    <property type="match status" value="1"/>
</dbReference>
<dbReference type="PANTHER" id="PTHR35807:SF1">
    <property type="entry name" value="TRANSCRIPTIONAL REGULATOR REDD"/>
    <property type="match status" value="1"/>
</dbReference>
<dbReference type="InterPro" id="IPR001867">
    <property type="entry name" value="OmpR/PhoB-type_DNA-bd"/>
</dbReference>
<evidence type="ECO:0000259" key="7">
    <source>
        <dbReference type="PROSITE" id="PS51755"/>
    </source>
</evidence>
<dbReference type="Gene3D" id="1.25.40.10">
    <property type="entry name" value="Tetratricopeptide repeat domain"/>
    <property type="match status" value="1"/>
</dbReference>
<dbReference type="PROSITE" id="PS51755">
    <property type="entry name" value="OMPR_PHOB"/>
    <property type="match status" value="1"/>
</dbReference>
<name>A0A894JQJ7_9ACTN</name>
<dbReference type="EMBL" id="MT227162">
    <property type="protein sequence ID" value="QRV62354.1"/>
    <property type="molecule type" value="Genomic_DNA"/>
</dbReference>
<dbReference type="AlphaFoldDB" id="A0A894JQJ7"/>
<feature type="domain" description="OmpR/PhoB-type" evidence="7">
    <location>
        <begin position="1"/>
        <end position="96"/>
    </location>
</feature>
<feature type="DNA-binding region" description="OmpR/PhoB-type" evidence="5">
    <location>
        <begin position="1"/>
        <end position="96"/>
    </location>
</feature>
<dbReference type="PANTHER" id="PTHR35807">
    <property type="entry name" value="TRANSCRIPTIONAL REGULATOR REDD-RELATED"/>
    <property type="match status" value="1"/>
</dbReference>
<dbReference type="CDD" id="cd15831">
    <property type="entry name" value="BTAD"/>
    <property type="match status" value="1"/>
</dbReference>
<evidence type="ECO:0000256" key="2">
    <source>
        <dbReference type="ARBA" id="ARBA00023015"/>
    </source>
</evidence>
<reference evidence="8" key="1">
    <citation type="submission" date="2020-03" db="EMBL/GenBank/DDBJ databases">
        <title>Three new polyketides from vasR2 gene over-expressed mutant strain of Verrucosispora sp. NS0172.</title>
        <authorList>
            <person name="Dai L."/>
            <person name="Li W."/>
            <person name="Wang H."/>
            <person name="Lu C."/>
        </authorList>
    </citation>
    <scope>NUCLEOTIDE SEQUENCE</scope>
    <source>
        <strain evidence="8">NS0172</strain>
    </source>
</reference>
<evidence type="ECO:0000256" key="5">
    <source>
        <dbReference type="PROSITE-ProRule" id="PRU01091"/>
    </source>
</evidence>
<evidence type="ECO:0000256" key="6">
    <source>
        <dbReference type="SAM" id="MobiDB-lite"/>
    </source>
</evidence>
<comment type="similarity">
    <text evidence="1">Belongs to the AfsR/DnrI/RedD regulatory family.</text>
</comment>
<evidence type="ECO:0000313" key="8">
    <source>
        <dbReference type="EMBL" id="QRV62354.1"/>
    </source>
</evidence>
<dbReference type="SUPFAM" id="SSF48452">
    <property type="entry name" value="TPR-like"/>
    <property type="match status" value="1"/>
</dbReference>
<dbReference type="InterPro" id="IPR011990">
    <property type="entry name" value="TPR-like_helical_dom_sf"/>
</dbReference>
<dbReference type="GO" id="GO:0004016">
    <property type="term" value="F:adenylate cyclase activity"/>
    <property type="evidence" value="ECO:0007669"/>
    <property type="project" value="UniProtKB-ARBA"/>
</dbReference>
<feature type="region of interest" description="Disordered" evidence="6">
    <location>
        <begin position="281"/>
        <end position="333"/>
    </location>
</feature>
<evidence type="ECO:0000256" key="1">
    <source>
        <dbReference type="ARBA" id="ARBA00005820"/>
    </source>
</evidence>
<keyword evidence="4" id="KW-0804">Transcription</keyword>
<evidence type="ECO:0000256" key="4">
    <source>
        <dbReference type="ARBA" id="ARBA00023163"/>
    </source>
</evidence>
<dbReference type="SUPFAM" id="SSF46894">
    <property type="entry name" value="C-terminal effector domain of the bipartite response regulators"/>
    <property type="match status" value="1"/>
</dbReference>
<evidence type="ECO:0000256" key="3">
    <source>
        <dbReference type="ARBA" id="ARBA00023125"/>
    </source>
</evidence>